<dbReference type="SUPFAM" id="SSF51735">
    <property type="entry name" value="NAD(P)-binding Rossmann-fold domains"/>
    <property type="match status" value="1"/>
</dbReference>
<feature type="binding site" evidence="6">
    <location>
        <begin position="10"/>
        <end position="15"/>
    </location>
    <ligand>
        <name>NAD(+)</name>
        <dbReference type="ChEBI" id="CHEBI:57540"/>
    </ligand>
</feature>
<keyword evidence="3" id="KW-0560">Oxidoreductase</keyword>
<feature type="binding site" evidence="6">
    <location>
        <position position="93"/>
    </location>
    <ligand>
        <name>NAD(+)</name>
        <dbReference type="ChEBI" id="CHEBI:57540"/>
    </ligand>
</feature>
<accession>A0A4Z0RAV7</accession>
<keyword evidence="6" id="KW-0520">NAD</keyword>
<dbReference type="Gene3D" id="3.40.50.720">
    <property type="entry name" value="NAD(P)-binding Rossmann-like Domain"/>
    <property type="match status" value="1"/>
</dbReference>
<dbReference type="FunFam" id="3.40.50.720:FF:000009">
    <property type="entry name" value="Fatty oxidation complex, alpha subunit"/>
    <property type="match status" value="1"/>
</dbReference>
<dbReference type="RefSeq" id="WP_135545792.1">
    <property type="nucleotide sequence ID" value="NZ_SPQQ01000002.1"/>
</dbReference>
<name>A0A4Z0RAV7_9FIRM</name>
<dbReference type="InterPro" id="IPR006176">
    <property type="entry name" value="3-OHacyl-CoA_DH_NAD-bd"/>
</dbReference>
<feature type="domain" description="3-hydroxyacyl-CoA dehydrogenase NAD binding" evidence="8">
    <location>
        <begin position="5"/>
        <end position="184"/>
    </location>
</feature>
<organism evidence="9 10">
    <name type="scientific">Desulfosporosinus fructosivorans</name>
    <dbReference type="NCBI Taxonomy" id="2018669"/>
    <lineage>
        <taxon>Bacteria</taxon>
        <taxon>Bacillati</taxon>
        <taxon>Bacillota</taxon>
        <taxon>Clostridia</taxon>
        <taxon>Eubacteriales</taxon>
        <taxon>Desulfitobacteriaceae</taxon>
        <taxon>Desulfosporosinus</taxon>
    </lineage>
</organism>
<dbReference type="SUPFAM" id="SSF48179">
    <property type="entry name" value="6-phosphogluconate dehydrogenase C-terminal domain-like"/>
    <property type="match status" value="1"/>
</dbReference>
<dbReference type="PANTHER" id="PTHR48075:SF5">
    <property type="entry name" value="3-HYDROXYBUTYRYL-COA DEHYDROGENASE"/>
    <property type="match status" value="1"/>
</dbReference>
<feature type="binding site" evidence="6">
    <location>
        <position position="144"/>
    </location>
    <ligand>
        <name>NAD(+)</name>
        <dbReference type="ChEBI" id="CHEBI:57540"/>
    </ligand>
</feature>
<dbReference type="InterPro" id="IPR013328">
    <property type="entry name" value="6PGD_dom2"/>
</dbReference>
<comment type="caution">
    <text evidence="9">The sequence shown here is derived from an EMBL/GenBank/DDBJ whole genome shotgun (WGS) entry which is preliminary data.</text>
</comment>
<dbReference type="GO" id="GO:0016616">
    <property type="term" value="F:oxidoreductase activity, acting on the CH-OH group of donors, NAD or NADP as acceptor"/>
    <property type="evidence" value="ECO:0007669"/>
    <property type="project" value="InterPro"/>
</dbReference>
<feature type="binding site" evidence="6">
    <location>
        <position position="98"/>
    </location>
    <ligand>
        <name>NAD(+)</name>
        <dbReference type="ChEBI" id="CHEBI:57540"/>
    </ligand>
</feature>
<evidence type="ECO:0000259" key="8">
    <source>
        <dbReference type="Pfam" id="PF02737"/>
    </source>
</evidence>
<feature type="binding site" evidence="6">
    <location>
        <position position="33"/>
    </location>
    <ligand>
        <name>NAD(+)</name>
        <dbReference type="ChEBI" id="CHEBI:57540"/>
    </ligand>
</feature>
<feature type="site" description="Important for catalytic activity" evidence="5">
    <location>
        <position position="141"/>
    </location>
</feature>
<keyword evidence="10" id="KW-1185">Reference proteome</keyword>
<reference evidence="9 10" key="1">
    <citation type="submission" date="2019-03" db="EMBL/GenBank/DDBJ databases">
        <title>Draft Genome Sequence of Desulfosporosinus fructosivorans Strain 63.6F, Isolated from Marine Sediment in the Baltic Sea.</title>
        <authorList>
            <person name="Hausmann B."/>
            <person name="Vandieken V."/>
            <person name="Pjevac P."/>
            <person name="Schreck K."/>
            <person name="Herbold C.W."/>
            <person name="Loy A."/>
        </authorList>
    </citation>
    <scope>NUCLEOTIDE SEQUENCE [LARGE SCALE GENOMIC DNA]</scope>
    <source>
        <strain evidence="9 10">63.6F</strain>
    </source>
</reference>
<gene>
    <name evidence="9" type="ORF">E4K67_07625</name>
</gene>
<dbReference type="Pfam" id="PF02737">
    <property type="entry name" value="3HCDH_N"/>
    <property type="match status" value="1"/>
</dbReference>
<evidence type="ECO:0000313" key="9">
    <source>
        <dbReference type="EMBL" id="TGE39297.1"/>
    </source>
</evidence>
<comment type="pathway">
    <text evidence="1">Lipid metabolism; butanoate metabolism.</text>
</comment>
<dbReference type="GO" id="GO:0006631">
    <property type="term" value="P:fatty acid metabolic process"/>
    <property type="evidence" value="ECO:0007669"/>
    <property type="project" value="InterPro"/>
</dbReference>
<evidence type="ECO:0000256" key="1">
    <source>
        <dbReference type="ARBA" id="ARBA00005086"/>
    </source>
</evidence>
<evidence type="ECO:0000256" key="6">
    <source>
        <dbReference type="PIRSR" id="PIRSR000105-2"/>
    </source>
</evidence>
<dbReference type="Proteomes" id="UP000298460">
    <property type="component" value="Unassembled WGS sequence"/>
</dbReference>
<feature type="domain" description="3-hydroxyacyl-CoA dehydrogenase C-terminal" evidence="7">
    <location>
        <begin position="187"/>
        <end position="282"/>
    </location>
</feature>
<evidence type="ECO:0000313" key="10">
    <source>
        <dbReference type="Proteomes" id="UP000298460"/>
    </source>
</evidence>
<proteinExistence type="inferred from homology"/>
<dbReference type="InterPro" id="IPR008927">
    <property type="entry name" value="6-PGluconate_DH-like_C_sf"/>
</dbReference>
<evidence type="ECO:0000256" key="3">
    <source>
        <dbReference type="ARBA" id="ARBA00023002"/>
    </source>
</evidence>
<feature type="binding site" evidence="6">
    <location>
        <position position="120"/>
    </location>
    <ligand>
        <name>NAD(+)</name>
        <dbReference type="ChEBI" id="CHEBI:57540"/>
    </ligand>
</feature>
<dbReference type="OrthoDB" id="9815331at2"/>
<feature type="binding site" evidence="6">
    <location>
        <position position="274"/>
    </location>
    <ligand>
        <name>NAD(+)</name>
        <dbReference type="ChEBI" id="CHEBI:57540"/>
    </ligand>
</feature>
<evidence type="ECO:0000259" key="7">
    <source>
        <dbReference type="Pfam" id="PF00725"/>
    </source>
</evidence>
<dbReference type="NCBIfam" id="NF006722">
    <property type="entry name" value="PRK09260.1"/>
    <property type="match status" value="1"/>
</dbReference>
<evidence type="ECO:0000256" key="4">
    <source>
        <dbReference type="ARBA" id="ARBA00067747"/>
    </source>
</evidence>
<dbReference type="GO" id="GO:0070403">
    <property type="term" value="F:NAD+ binding"/>
    <property type="evidence" value="ECO:0007669"/>
    <property type="project" value="InterPro"/>
</dbReference>
<dbReference type="InterPro" id="IPR036291">
    <property type="entry name" value="NAD(P)-bd_dom_sf"/>
</dbReference>
<evidence type="ECO:0000256" key="2">
    <source>
        <dbReference type="ARBA" id="ARBA00009463"/>
    </source>
</evidence>
<dbReference type="AlphaFoldDB" id="A0A4Z0RAV7"/>
<dbReference type="PANTHER" id="PTHR48075">
    <property type="entry name" value="3-HYDROXYACYL-COA DEHYDROGENASE FAMILY PROTEIN"/>
    <property type="match status" value="1"/>
</dbReference>
<dbReference type="EMBL" id="SPQQ01000002">
    <property type="protein sequence ID" value="TGE39297.1"/>
    <property type="molecule type" value="Genomic_DNA"/>
</dbReference>
<protein>
    <recommendedName>
        <fullName evidence="4">3-hydroxybutyryl-CoA dehydrogenase</fullName>
    </recommendedName>
</protein>
<dbReference type="Pfam" id="PF00725">
    <property type="entry name" value="3HCDH"/>
    <property type="match status" value="1"/>
</dbReference>
<comment type="similarity">
    <text evidence="2">Belongs to the 3-hydroxyacyl-CoA dehydrogenase family.</text>
</comment>
<sequence length="285" mass="31217">MGIQKVAVIGAGTMGRGIVHVCALSGFEVNMQDVSSELLEKSVNILGANLQKGVERGKVTSEAKDAALARISCITDLEEAVKDVDLVIEAVPEIMELKLEIFSKLDRYCLPDAILASNTSTMSITEIASATNRPNKVIGLHFFNPVHMMKLVEIINALETSEETYDVSAAFCKKIGKETVKINEFPGFVTSRINCLIGNEAFVMLQEGVGTPEDIDKALKFGLNHPMGPFELVDLVGLDVRLRNQQYLHETLGEKYKPAPLLVKYVKAGRLGRKVGKGVYDYTDK</sequence>
<evidence type="ECO:0000256" key="5">
    <source>
        <dbReference type="PIRSR" id="PIRSR000105-1"/>
    </source>
</evidence>
<dbReference type="InterPro" id="IPR006108">
    <property type="entry name" value="3HC_DH_C"/>
</dbReference>
<dbReference type="PIRSF" id="PIRSF000105">
    <property type="entry name" value="HCDH"/>
    <property type="match status" value="1"/>
</dbReference>
<dbReference type="Gene3D" id="1.10.1040.10">
    <property type="entry name" value="N-(1-d-carboxylethyl)-l-norvaline Dehydrogenase, domain 2"/>
    <property type="match status" value="1"/>
</dbReference>
<dbReference type="InterPro" id="IPR022694">
    <property type="entry name" value="3-OHacyl-CoA_DH"/>
</dbReference>